<dbReference type="Pfam" id="PF08303">
    <property type="entry name" value="tRNA_lig_kinase"/>
    <property type="match status" value="1"/>
</dbReference>
<name>A0A8H5HN55_9AGAR</name>
<keyword evidence="1" id="KW-0819">tRNA processing</keyword>
<dbReference type="InterPro" id="IPR012387">
    <property type="entry name" value="Trl1_fun"/>
</dbReference>
<comment type="similarity">
    <text evidence="1">Belongs to the TRL1 family.</text>
</comment>
<feature type="region of interest" description="Disordered" evidence="3">
    <location>
        <begin position="402"/>
        <end position="429"/>
    </location>
</feature>
<accession>A0A8H5HN55</accession>
<comment type="caution">
    <text evidence="7">The sequence shown here is derived from an EMBL/GenBank/DDBJ whole genome shotgun (WGS) entry which is preliminary data.</text>
</comment>
<proteinExistence type="inferred from homology"/>
<dbReference type="GO" id="GO:0005524">
    <property type="term" value="F:ATP binding"/>
    <property type="evidence" value="ECO:0007669"/>
    <property type="project" value="UniProtKB-UniRule"/>
</dbReference>
<dbReference type="EMBL" id="JAACJN010000037">
    <property type="protein sequence ID" value="KAF5386327.1"/>
    <property type="molecule type" value="Genomic_DNA"/>
</dbReference>
<dbReference type="AlphaFoldDB" id="A0A8H5HN55"/>
<evidence type="ECO:0000256" key="2">
    <source>
        <dbReference type="PIRSR" id="PIRSR019634-50"/>
    </source>
</evidence>
<feature type="domain" description="tRNA ligase phosphodiesterase" evidence="4">
    <location>
        <begin position="611"/>
        <end position="823"/>
    </location>
</feature>
<comment type="catalytic activity">
    <reaction evidence="1">
        <text>ATP + (ribonucleotide)n-3'-hydroxyl + 5'-phospho-(ribonucleotide)m = (ribonucleotide)n+m + AMP + diphosphate.</text>
        <dbReference type="EC" id="6.5.1.3"/>
    </reaction>
</comment>
<organism evidence="7 8">
    <name type="scientific">Collybiopsis confluens</name>
    <dbReference type="NCBI Taxonomy" id="2823264"/>
    <lineage>
        <taxon>Eukaryota</taxon>
        <taxon>Fungi</taxon>
        <taxon>Dikarya</taxon>
        <taxon>Basidiomycota</taxon>
        <taxon>Agaricomycotina</taxon>
        <taxon>Agaricomycetes</taxon>
        <taxon>Agaricomycetidae</taxon>
        <taxon>Agaricales</taxon>
        <taxon>Marasmiineae</taxon>
        <taxon>Omphalotaceae</taxon>
        <taxon>Collybiopsis</taxon>
    </lineage>
</organism>
<protein>
    <recommendedName>
        <fullName evidence="1">tRNA ligase</fullName>
        <ecNumber evidence="1">6.5.1.3</ecNumber>
    </recommendedName>
</protein>
<dbReference type="GO" id="GO:0051730">
    <property type="term" value="F:GTP-dependent polyribonucleotide 5'-hydroxyl-kinase activity"/>
    <property type="evidence" value="ECO:0007669"/>
    <property type="project" value="InterPro"/>
</dbReference>
<feature type="active site" description="N6-AMP-lysine intermediate" evidence="2">
    <location>
        <position position="124"/>
    </location>
</feature>
<feature type="domain" description="tRNA ligase kinase" evidence="5">
    <location>
        <begin position="435"/>
        <end position="578"/>
    </location>
</feature>
<dbReference type="PANTHER" id="PTHR32004:SF1">
    <property type="entry name" value="TRNA LIGASE"/>
    <property type="match status" value="1"/>
</dbReference>
<keyword evidence="8" id="KW-1185">Reference proteome</keyword>
<dbReference type="Pfam" id="PF08302">
    <property type="entry name" value="tRNA_lig_CPD"/>
    <property type="match status" value="1"/>
</dbReference>
<dbReference type="InterPro" id="IPR015966">
    <property type="entry name" value="tRNA_lig_kin_fungi"/>
</dbReference>
<feature type="region of interest" description="Disordered" evidence="3">
    <location>
        <begin position="628"/>
        <end position="649"/>
    </location>
</feature>
<evidence type="ECO:0000259" key="6">
    <source>
        <dbReference type="Pfam" id="PF09511"/>
    </source>
</evidence>
<feature type="domain" description="T4 RNA ligase 1-like N-terminal" evidence="6">
    <location>
        <begin position="72"/>
        <end position="317"/>
    </location>
</feature>
<sequence length="825" mass="92490">MASTSKPGAAHPATKAEDNELVEALFQISKKSPKLVKSSTYTAPADPSLTVRSWKMNEFKYYDVPSPFPTLARGVFTMEVEGGSPSHRIVARGYDKFFNIGEVPWTTWPSLKMHTAPPYTLSLKSNGCIIFIGALTPEKLLITSKHSVGPVGNAEKSHAEAGEEWLRKYLKDKDRTEADFAKTLWDNNWTAVAELCDDSFEEHVLGYPPELTGLHLHGLNTCSKAFHTLPHSTIDEFAAEWGFIKTQSITLNSIQEVEDFTNEISKTQHWNGQAVEGFVVRTHVTDPSLTGNENDRGKSPYSPGSTFFFKVKFDEPYMMYRDWREVTKILLSAYGKGSKVYKTLESCIPKNKMRRPETQVYARWVINEILKDPGSFENYTKGKGIIATRERFLAWLESENGKKEMTESQDGKEKKEVEEQPKAEGQVETSPRKTIIVPVAIPGCGKTSVAVALAHIFDFGHTQSDDVRAKKSAPAFLKNVEGLLHEHDIVIADRNNHLHKHRLELRELATKMVPPARLVCLYWDISSHPQSTVHRICGDRVLGRGENHQSLRADPTKHRAHEDVVWIFITQTEDVTPAEVDAIIEMNLEEDFESSVRRAVDGICKEISGLERPSQERIKEGIERAVGYRPSMKKKKDEEGNKKKKGGSQPRYFGILPEVDLEEVLTGVFGNGAGATSDSMWMHLKTEKRVTKRPHVTIVHSKSIPGEIELWDRCMRVHGSQEPPMLEFRLGNVLWNDRVMVVTVDDLRVVPGSDAGQVGAEFVEKLGDEVRGRFHITVGTKDDQVLPVEGKALVESWRLGEKDGIESAAMGEAVVVKGRVKGLMS</sequence>
<dbReference type="GO" id="GO:0005634">
    <property type="term" value="C:nucleus"/>
    <property type="evidence" value="ECO:0007669"/>
    <property type="project" value="TreeGrafter"/>
</dbReference>
<evidence type="ECO:0000313" key="8">
    <source>
        <dbReference type="Proteomes" id="UP000518752"/>
    </source>
</evidence>
<gene>
    <name evidence="7" type="ORF">D9757_008574</name>
</gene>
<feature type="compositionally biased region" description="Basic and acidic residues" evidence="3">
    <location>
        <begin position="402"/>
        <end position="422"/>
    </location>
</feature>
<reference evidence="7 8" key="1">
    <citation type="journal article" date="2020" name="ISME J.">
        <title>Uncovering the hidden diversity of litter-decomposition mechanisms in mushroom-forming fungi.</title>
        <authorList>
            <person name="Floudas D."/>
            <person name="Bentzer J."/>
            <person name="Ahren D."/>
            <person name="Johansson T."/>
            <person name="Persson P."/>
            <person name="Tunlid A."/>
        </authorList>
    </citation>
    <scope>NUCLEOTIDE SEQUENCE [LARGE SCALE GENOMIC DNA]</scope>
    <source>
        <strain evidence="7 8">CBS 406.79</strain>
    </source>
</reference>
<dbReference type="PANTHER" id="PTHR32004">
    <property type="entry name" value="TRNA LIGASE"/>
    <property type="match status" value="1"/>
</dbReference>
<evidence type="ECO:0000313" key="7">
    <source>
        <dbReference type="EMBL" id="KAF5386327.1"/>
    </source>
</evidence>
<dbReference type="GO" id="GO:0003972">
    <property type="term" value="F:RNA ligase (ATP) activity"/>
    <property type="evidence" value="ECO:0007669"/>
    <property type="project" value="UniProtKB-UniRule"/>
</dbReference>
<dbReference type="Proteomes" id="UP000518752">
    <property type="component" value="Unassembled WGS sequence"/>
</dbReference>
<evidence type="ECO:0000259" key="4">
    <source>
        <dbReference type="Pfam" id="PF08302"/>
    </source>
</evidence>
<evidence type="ECO:0000256" key="1">
    <source>
        <dbReference type="PIRNR" id="PIRNR019634"/>
    </source>
</evidence>
<dbReference type="InterPro" id="IPR027417">
    <property type="entry name" value="P-loop_NTPase"/>
</dbReference>
<dbReference type="OrthoDB" id="276239at2759"/>
<dbReference type="SUPFAM" id="SSF52540">
    <property type="entry name" value="P-loop containing nucleoside triphosphate hydrolases"/>
    <property type="match status" value="1"/>
</dbReference>
<dbReference type="InterPro" id="IPR019039">
    <property type="entry name" value="T4-Rnl1-like_N"/>
</dbReference>
<evidence type="ECO:0000259" key="5">
    <source>
        <dbReference type="Pfam" id="PF08303"/>
    </source>
</evidence>
<dbReference type="Gene3D" id="3.40.50.300">
    <property type="entry name" value="P-loop containing nucleotide triphosphate hydrolases"/>
    <property type="match status" value="1"/>
</dbReference>
<dbReference type="InterPro" id="IPR015965">
    <property type="entry name" value="tRNA_lig_PDEase"/>
</dbReference>
<dbReference type="PIRSF" id="PIRSF019634">
    <property type="entry name" value="tRNA_lig_yeast"/>
    <property type="match status" value="1"/>
</dbReference>
<dbReference type="EC" id="6.5.1.3" evidence="1"/>
<dbReference type="GO" id="GO:0008081">
    <property type="term" value="F:phosphoric diester hydrolase activity"/>
    <property type="evidence" value="ECO:0007669"/>
    <property type="project" value="InterPro"/>
</dbReference>
<keyword evidence="1" id="KW-0436">Ligase</keyword>
<dbReference type="GO" id="GO:0006388">
    <property type="term" value="P:tRNA splicing, via endonucleolytic cleavage and ligation"/>
    <property type="evidence" value="ECO:0007669"/>
    <property type="project" value="UniProtKB-UniRule"/>
</dbReference>
<dbReference type="Pfam" id="PF09511">
    <property type="entry name" value="RNA_lig_T4_1"/>
    <property type="match status" value="1"/>
</dbReference>
<evidence type="ECO:0000256" key="3">
    <source>
        <dbReference type="SAM" id="MobiDB-lite"/>
    </source>
</evidence>